<proteinExistence type="predicted"/>
<dbReference type="InterPro" id="IPR050696">
    <property type="entry name" value="FtsA/MreB"/>
</dbReference>
<protein>
    <submittedName>
        <fullName evidence="1">Competence protein A</fullName>
    </submittedName>
</protein>
<dbReference type="PIRSF" id="PIRSF019169">
    <property type="entry name" value="PilM"/>
    <property type="match status" value="1"/>
</dbReference>
<sequence length="356" mass="40242">MFKRFRSRYRPAIGVDITPAGINILQISQTESKLSIENFASEILPPHAIVDNQFKNIDVIAHCLKKIISTTSLSGYPAILAVPDSAIVNKLLQIDKNLPEESIEEAVYLEASKQFNYPLQEVSLDYSIAGPSKMNKEKLDIFITACRAEYINQRIETISRAGLSTQVVEPESNAIERIILLLKNRTKNQEITATIALIKINQLKIQLYVIKKNKTFFIHEELLGNHQWIAAFGQSALNKENILTEWNMQPKCQPSATNEDFEIIIRQIKKMLQFFYSAHANEVIEHLFLAGERELLAKLCLRLPDKIKIPVSIADPFADMLHSARICSQQIIEKAPSLLIACGLALRGSVNKYGWN</sequence>
<name>A0A222P0T2_9GAMM</name>
<reference evidence="2" key="1">
    <citation type="submission" date="2016-07" db="EMBL/GenBank/DDBJ databases">
        <authorList>
            <person name="Florea S."/>
            <person name="Webb J.S."/>
            <person name="Jaromczyk J."/>
            <person name="Schardl C.L."/>
        </authorList>
    </citation>
    <scope>NUCLEOTIDE SEQUENCE [LARGE SCALE GENOMIC DNA]</scope>
    <source>
        <strain evidence="2">CDC-D5610</strain>
    </source>
</reference>
<dbReference type="EMBL" id="CP016397">
    <property type="protein sequence ID" value="ASQ45463.1"/>
    <property type="molecule type" value="Genomic_DNA"/>
</dbReference>
<organism evidence="1 2">
    <name type="scientific">Legionella clemsonensis</name>
    <dbReference type="NCBI Taxonomy" id="1867846"/>
    <lineage>
        <taxon>Bacteria</taxon>
        <taxon>Pseudomonadati</taxon>
        <taxon>Pseudomonadota</taxon>
        <taxon>Gammaproteobacteria</taxon>
        <taxon>Legionellales</taxon>
        <taxon>Legionellaceae</taxon>
        <taxon>Legionella</taxon>
    </lineage>
</organism>
<dbReference type="Gene3D" id="3.30.1490.300">
    <property type="match status" value="1"/>
</dbReference>
<evidence type="ECO:0000313" key="1">
    <source>
        <dbReference type="EMBL" id="ASQ45463.1"/>
    </source>
</evidence>
<dbReference type="NCBIfam" id="TIGR01175">
    <property type="entry name" value="pilM"/>
    <property type="match status" value="1"/>
</dbReference>
<dbReference type="RefSeq" id="WP_157698178.1">
    <property type="nucleotide sequence ID" value="NZ_CP016397.1"/>
</dbReference>
<dbReference type="OrthoDB" id="9773403at2"/>
<evidence type="ECO:0000313" key="2">
    <source>
        <dbReference type="Proteomes" id="UP000201728"/>
    </source>
</evidence>
<dbReference type="CDD" id="cd24049">
    <property type="entry name" value="ASKHA_NBD_PilM"/>
    <property type="match status" value="1"/>
</dbReference>
<dbReference type="InterPro" id="IPR005883">
    <property type="entry name" value="PilM"/>
</dbReference>
<dbReference type="PANTHER" id="PTHR32432">
    <property type="entry name" value="CELL DIVISION PROTEIN FTSA-RELATED"/>
    <property type="match status" value="1"/>
</dbReference>
<dbReference type="PANTHER" id="PTHR32432:SF3">
    <property type="entry name" value="ETHANOLAMINE UTILIZATION PROTEIN EUTJ"/>
    <property type="match status" value="1"/>
</dbReference>
<gene>
    <name evidence="1" type="ORF">clem_04525</name>
</gene>
<dbReference type="Proteomes" id="UP000201728">
    <property type="component" value="Chromosome"/>
</dbReference>
<keyword evidence="2" id="KW-1185">Reference proteome</keyword>
<dbReference type="AlphaFoldDB" id="A0A222P0T2"/>
<accession>A0A222P0T2</accession>
<dbReference type="Gene3D" id="3.30.420.40">
    <property type="match status" value="2"/>
</dbReference>
<dbReference type="Pfam" id="PF11104">
    <property type="entry name" value="PilM_2"/>
    <property type="match status" value="1"/>
</dbReference>
<dbReference type="KEGG" id="lcd:clem_04525"/>